<reference evidence="2 3" key="1">
    <citation type="journal article" date="2012" name="PLoS ONE">
        <title>Evolution of Burkholderia pseudomallei in recurrent melioidosis.</title>
        <authorList>
            <person name="Hayden H.S."/>
            <person name="Lim R."/>
            <person name="Brittnacher M.J."/>
            <person name="Sims E.H."/>
            <person name="Ramage E.R."/>
            <person name="Fong C."/>
            <person name="Wu Z."/>
            <person name="Crist E."/>
            <person name="Chang J."/>
            <person name="Zhou Y."/>
            <person name="Radey M."/>
            <person name="Rohmer L."/>
            <person name="Haugen E."/>
            <person name="Gillett W."/>
            <person name="Wuthiekanun V."/>
            <person name="Peacock S.J."/>
            <person name="Kaul R."/>
            <person name="Miller S.I."/>
            <person name="Manoil C."/>
            <person name="Jacobs M.A."/>
        </authorList>
    </citation>
    <scope>NUCLEOTIDE SEQUENCE [LARGE SCALE GENOMIC DNA]</scope>
    <source>
        <strain evidence="2 3">1026b</strain>
    </source>
</reference>
<protein>
    <submittedName>
        <fullName evidence="2">Uncharacterized protein</fullName>
    </submittedName>
</protein>
<proteinExistence type="predicted"/>
<evidence type="ECO:0000313" key="2">
    <source>
        <dbReference type="EMBL" id="AFI69394.1"/>
    </source>
</evidence>
<evidence type="ECO:0000313" key="3">
    <source>
        <dbReference type="Proteomes" id="UP000010087"/>
    </source>
</evidence>
<name>A0A0H3HU53_BURP2</name>
<feature type="region of interest" description="Disordered" evidence="1">
    <location>
        <begin position="63"/>
        <end position="161"/>
    </location>
</feature>
<dbReference type="Proteomes" id="UP000010087">
    <property type="component" value="Chromosome 2"/>
</dbReference>
<dbReference type="EMBL" id="CP002834">
    <property type="protein sequence ID" value="AFI69394.1"/>
    <property type="molecule type" value="Genomic_DNA"/>
</dbReference>
<accession>A0A0H3HU53</accession>
<organism evidence="2 3">
    <name type="scientific">Burkholderia pseudomallei (strain 1026b)</name>
    <dbReference type="NCBI Taxonomy" id="884204"/>
    <lineage>
        <taxon>Bacteria</taxon>
        <taxon>Pseudomonadati</taxon>
        <taxon>Pseudomonadota</taxon>
        <taxon>Betaproteobacteria</taxon>
        <taxon>Burkholderiales</taxon>
        <taxon>Burkholderiaceae</taxon>
        <taxon>Burkholderia</taxon>
        <taxon>pseudomallei group</taxon>
    </lineage>
</organism>
<gene>
    <name evidence="2" type="ordered locus">BP1026B_II1147</name>
</gene>
<evidence type="ECO:0000256" key="1">
    <source>
        <dbReference type="SAM" id="MobiDB-lite"/>
    </source>
</evidence>
<dbReference type="AlphaFoldDB" id="A0A0H3HU53"/>
<sequence>MRACVLAGLRAVRRLRIADCRLSIVDRRLPLRHGVPVRFASRMRAHAIHDIGNAASGRLASHDNAAADPTPARLRLDSGSMPARFRRDRTGAGNAHRTRPSASHDPVYGESAGPSNAPFSTPPKHRPAPRFAPRPLPISTEHCVGNRRQAAVPDDAKFVAR</sequence>
<dbReference type="KEGG" id="bpz:BP1026B_II1147"/>